<evidence type="ECO:0000313" key="3">
    <source>
        <dbReference type="Proteomes" id="UP001153269"/>
    </source>
</evidence>
<dbReference type="Proteomes" id="UP001153269">
    <property type="component" value="Unassembled WGS sequence"/>
</dbReference>
<organism evidence="2 3">
    <name type="scientific">Pleuronectes platessa</name>
    <name type="common">European plaice</name>
    <dbReference type="NCBI Taxonomy" id="8262"/>
    <lineage>
        <taxon>Eukaryota</taxon>
        <taxon>Metazoa</taxon>
        <taxon>Chordata</taxon>
        <taxon>Craniata</taxon>
        <taxon>Vertebrata</taxon>
        <taxon>Euteleostomi</taxon>
        <taxon>Actinopterygii</taxon>
        <taxon>Neopterygii</taxon>
        <taxon>Teleostei</taxon>
        <taxon>Neoteleostei</taxon>
        <taxon>Acanthomorphata</taxon>
        <taxon>Carangaria</taxon>
        <taxon>Pleuronectiformes</taxon>
        <taxon>Pleuronectoidei</taxon>
        <taxon>Pleuronectidae</taxon>
        <taxon>Pleuronectes</taxon>
    </lineage>
</organism>
<feature type="compositionally biased region" description="Basic and acidic residues" evidence="1">
    <location>
        <begin position="75"/>
        <end position="107"/>
    </location>
</feature>
<reference evidence="2" key="1">
    <citation type="submission" date="2020-03" db="EMBL/GenBank/DDBJ databases">
        <authorList>
            <person name="Weist P."/>
        </authorList>
    </citation>
    <scope>NUCLEOTIDE SEQUENCE</scope>
</reference>
<evidence type="ECO:0000313" key="2">
    <source>
        <dbReference type="EMBL" id="CAB1425144.1"/>
    </source>
</evidence>
<sequence>MQDALNREGDGFHEALFNHVCQVSNIFLLNTVLDRGHHSVEGSALPETTVIKEIMKERGYKRRGEEKKKRLKKSRGQEARRKEEMRPNEKRDRREEERKGNEQRQGRMTEINTSDEKEEVNAAGKKGGDKKASFDNAD</sequence>
<proteinExistence type="predicted"/>
<gene>
    <name evidence="2" type="ORF">PLEPLA_LOCUS13074</name>
</gene>
<keyword evidence="3" id="KW-1185">Reference proteome</keyword>
<dbReference type="AlphaFoldDB" id="A0A9N7U7J6"/>
<name>A0A9N7U7J6_PLEPL</name>
<protein>
    <submittedName>
        <fullName evidence="2">Uncharacterized protein</fullName>
    </submittedName>
</protein>
<accession>A0A9N7U7J6</accession>
<feature type="region of interest" description="Disordered" evidence="1">
    <location>
        <begin position="56"/>
        <end position="138"/>
    </location>
</feature>
<feature type="compositionally biased region" description="Basic and acidic residues" evidence="1">
    <location>
        <begin position="56"/>
        <end position="68"/>
    </location>
</feature>
<feature type="compositionally biased region" description="Basic and acidic residues" evidence="1">
    <location>
        <begin position="126"/>
        <end position="138"/>
    </location>
</feature>
<comment type="caution">
    <text evidence="2">The sequence shown here is derived from an EMBL/GenBank/DDBJ whole genome shotgun (WGS) entry which is preliminary data.</text>
</comment>
<dbReference type="EMBL" id="CADEAL010000780">
    <property type="protein sequence ID" value="CAB1425144.1"/>
    <property type="molecule type" value="Genomic_DNA"/>
</dbReference>
<evidence type="ECO:0000256" key="1">
    <source>
        <dbReference type="SAM" id="MobiDB-lite"/>
    </source>
</evidence>